<evidence type="ECO:0000259" key="3">
    <source>
        <dbReference type="PROSITE" id="PS50102"/>
    </source>
</evidence>
<dbReference type="InterPro" id="IPR035979">
    <property type="entry name" value="RBD_domain_sf"/>
</dbReference>
<dbReference type="Proteomes" id="UP000515160">
    <property type="component" value="Chromosome 3"/>
</dbReference>
<proteinExistence type="predicted"/>
<dbReference type="GeneID" id="117572762"/>
<dbReference type="SUPFAM" id="SSF54928">
    <property type="entry name" value="RNA-binding domain, RBD"/>
    <property type="match status" value="1"/>
</dbReference>
<organism evidence="4 5">
    <name type="scientific">Drosophila albomicans</name>
    <name type="common">Fruit fly</name>
    <dbReference type="NCBI Taxonomy" id="7291"/>
    <lineage>
        <taxon>Eukaryota</taxon>
        <taxon>Metazoa</taxon>
        <taxon>Ecdysozoa</taxon>
        <taxon>Arthropoda</taxon>
        <taxon>Hexapoda</taxon>
        <taxon>Insecta</taxon>
        <taxon>Pterygota</taxon>
        <taxon>Neoptera</taxon>
        <taxon>Endopterygota</taxon>
        <taxon>Diptera</taxon>
        <taxon>Brachycera</taxon>
        <taxon>Muscomorpha</taxon>
        <taxon>Ephydroidea</taxon>
        <taxon>Drosophilidae</taxon>
        <taxon>Drosophila</taxon>
    </lineage>
</organism>
<name>A0A6P8XGR8_DROAB</name>
<keyword evidence="1 2" id="KW-0694">RNA-binding</keyword>
<protein>
    <submittedName>
        <fullName evidence="5">Nuclear receptor coactivator 5</fullName>
    </submittedName>
</protein>
<dbReference type="Pfam" id="PF00076">
    <property type="entry name" value="RRM_1"/>
    <property type="match status" value="1"/>
</dbReference>
<dbReference type="InterPro" id="IPR000504">
    <property type="entry name" value="RRM_dom"/>
</dbReference>
<accession>A0A6P8XGR8</accession>
<keyword evidence="4" id="KW-1185">Reference proteome</keyword>
<dbReference type="PANTHER" id="PTHR23295:SF6">
    <property type="entry name" value="NEOSIN, ISOFORM A"/>
    <property type="match status" value="1"/>
</dbReference>
<dbReference type="InterPro" id="IPR036621">
    <property type="entry name" value="Anticodon-bd_dom_sf"/>
</dbReference>
<keyword evidence="5" id="KW-0675">Receptor</keyword>
<dbReference type="Gene3D" id="3.30.70.330">
    <property type="match status" value="1"/>
</dbReference>
<evidence type="ECO:0000313" key="5">
    <source>
        <dbReference type="RefSeq" id="XP_034111738.1"/>
    </source>
</evidence>
<dbReference type="SUPFAM" id="SSF52954">
    <property type="entry name" value="Class II aaRS ABD-related"/>
    <property type="match status" value="1"/>
</dbReference>
<evidence type="ECO:0000256" key="2">
    <source>
        <dbReference type="PROSITE-ProRule" id="PRU00176"/>
    </source>
</evidence>
<dbReference type="InterPro" id="IPR012677">
    <property type="entry name" value="Nucleotide-bd_a/b_plait_sf"/>
</dbReference>
<reference evidence="5" key="1">
    <citation type="submission" date="2025-08" db="UniProtKB">
        <authorList>
            <consortium name="RefSeq"/>
        </authorList>
    </citation>
    <scope>IDENTIFICATION</scope>
    <source>
        <strain evidence="5">15112-1751.03</strain>
        <tissue evidence="5">Whole Adult</tissue>
    </source>
</reference>
<dbReference type="PANTHER" id="PTHR23295">
    <property type="entry name" value="NUCLEAR RECEPTOR COACTIVATOR 5-RELATED"/>
    <property type="match status" value="1"/>
</dbReference>
<gene>
    <name evidence="5" type="primary">LOC117572762</name>
</gene>
<dbReference type="GO" id="GO:0003723">
    <property type="term" value="F:RNA binding"/>
    <property type="evidence" value="ECO:0007669"/>
    <property type="project" value="UniProtKB-UniRule"/>
</dbReference>
<evidence type="ECO:0000313" key="4">
    <source>
        <dbReference type="Proteomes" id="UP000515160"/>
    </source>
</evidence>
<dbReference type="InterPro" id="IPR052600">
    <property type="entry name" value="Nuc_rcpt_coact/corep"/>
</dbReference>
<feature type="domain" description="RRM" evidence="3">
    <location>
        <begin position="23"/>
        <end position="92"/>
    </location>
</feature>
<dbReference type="RefSeq" id="XP_034111738.1">
    <property type="nucleotide sequence ID" value="XM_034255847.2"/>
</dbReference>
<dbReference type="CTD" id="38795"/>
<dbReference type="PROSITE" id="PS50102">
    <property type="entry name" value="RRM"/>
    <property type="match status" value="1"/>
</dbReference>
<sequence length="376" mass="41806">MAAQSDPATPGYNIAQDPALIKNRVYFGNLPRCTRKELESICHSYGTVLGSLVQKNFGFVQFEDEETANKCAEALNKSTFKSKTLIVRNASQKPKAPVANQAIGNNLNTVGDIGAGQVPMAVQGGIMMSAAAAATAVPINDCEIIVVNRENTKYAEFIEERLTLAGMRVDVLFPNEDVMLGQVLSNISARGCLYAVRVTPQNELHKSLTVNILYGVPAEHRNMPLEDAIQLIASDFRMKKQRDAAASSNAPRHPESMQKLIEMLANCRPLTGLQYECIIKYLQEQHELQLRRELGDAKARLVKHQETDPEMELQKKILSILNKPAVTEINNDLMYNSFEDAKADVRLMELLSDNRVLKALESIYNPELVETISQYL</sequence>
<dbReference type="AlphaFoldDB" id="A0A6P8XGR8"/>
<dbReference type="CDD" id="cd00590">
    <property type="entry name" value="RRM_SF"/>
    <property type="match status" value="1"/>
</dbReference>
<dbReference type="OrthoDB" id="10044938at2759"/>
<dbReference type="SMART" id="SM00360">
    <property type="entry name" value="RRM"/>
    <property type="match status" value="1"/>
</dbReference>
<evidence type="ECO:0000256" key="1">
    <source>
        <dbReference type="ARBA" id="ARBA00022884"/>
    </source>
</evidence>
<dbReference type="Gene3D" id="3.40.50.800">
    <property type="entry name" value="Anticodon-binding domain"/>
    <property type="match status" value="1"/>
</dbReference>